<dbReference type="InterPro" id="IPR000835">
    <property type="entry name" value="HTH_MarR-typ"/>
</dbReference>
<dbReference type="EMBL" id="SDPU01000020">
    <property type="protein sequence ID" value="RYU12693.1"/>
    <property type="molecule type" value="Genomic_DNA"/>
</dbReference>
<dbReference type="InterPro" id="IPR036388">
    <property type="entry name" value="WH-like_DNA-bd_sf"/>
</dbReference>
<dbReference type="Gene3D" id="1.10.10.10">
    <property type="entry name" value="Winged helix-like DNA-binding domain superfamily/Winged helix DNA-binding domain"/>
    <property type="match status" value="1"/>
</dbReference>
<name>A0A4Q5J2W1_9ACTN</name>
<dbReference type="Pfam" id="PF12802">
    <property type="entry name" value="MarR_2"/>
    <property type="match status" value="1"/>
</dbReference>
<organism evidence="5 6">
    <name type="scientific">Nocardioides iriomotensis</name>
    <dbReference type="NCBI Taxonomy" id="715784"/>
    <lineage>
        <taxon>Bacteria</taxon>
        <taxon>Bacillati</taxon>
        <taxon>Actinomycetota</taxon>
        <taxon>Actinomycetes</taxon>
        <taxon>Propionibacteriales</taxon>
        <taxon>Nocardioidaceae</taxon>
        <taxon>Nocardioides</taxon>
    </lineage>
</organism>
<proteinExistence type="predicted"/>
<keyword evidence="3" id="KW-0804">Transcription</keyword>
<dbReference type="PANTHER" id="PTHR38465">
    <property type="entry name" value="HTH-TYPE TRANSCRIPTIONAL REGULATOR MJ1563-RELATED"/>
    <property type="match status" value="1"/>
</dbReference>
<evidence type="ECO:0000256" key="2">
    <source>
        <dbReference type="ARBA" id="ARBA00023125"/>
    </source>
</evidence>
<dbReference type="PANTHER" id="PTHR38465:SF2">
    <property type="entry name" value="HTH-TYPE TRANSCRIPTIONAL REGULATOR MMPR5"/>
    <property type="match status" value="1"/>
</dbReference>
<dbReference type="GO" id="GO:0003677">
    <property type="term" value="F:DNA binding"/>
    <property type="evidence" value="ECO:0007669"/>
    <property type="project" value="UniProtKB-KW"/>
</dbReference>
<accession>A0A4Q5J2W1</accession>
<protein>
    <submittedName>
        <fullName evidence="5">MarR family transcriptional regulator</fullName>
    </submittedName>
</protein>
<gene>
    <name evidence="5" type="ORF">ETU37_06850</name>
</gene>
<keyword evidence="1" id="KW-0805">Transcription regulation</keyword>
<dbReference type="RefSeq" id="WP_129986512.1">
    <property type="nucleotide sequence ID" value="NZ_SDPU01000020.1"/>
</dbReference>
<evidence type="ECO:0000313" key="5">
    <source>
        <dbReference type="EMBL" id="RYU12693.1"/>
    </source>
</evidence>
<evidence type="ECO:0000256" key="3">
    <source>
        <dbReference type="ARBA" id="ARBA00023163"/>
    </source>
</evidence>
<reference evidence="5 6" key="1">
    <citation type="submission" date="2019-01" db="EMBL/GenBank/DDBJ databases">
        <title>Nocardioides guangzhouensis sp. nov., an actinobacterium isolated from soil.</title>
        <authorList>
            <person name="Fu Y."/>
            <person name="Cai Y."/>
            <person name="Lin Z."/>
            <person name="Chen P."/>
        </authorList>
    </citation>
    <scope>NUCLEOTIDE SEQUENCE [LARGE SCALE GENOMIC DNA]</scope>
    <source>
        <strain evidence="5 6">NBRC 105384</strain>
    </source>
</reference>
<dbReference type="InterPro" id="IPR052362">
    <property type="entry name" value="HTH-GbsR_regulator"/>
</dbReference>
<evidence type="ECO:0000256" key="1">
    <source>
        <dbReference type="ARBA" id="ARBA00023015"/>
    </source>
</evidence>
<evidence type="ECO:0000313" key="6">
    <source>
        <dbReference type="Proteomes" id="UP000291189"/>
    </source>
</evidence>
<sequence>MTAAPLRPQDPDQLMAAVERVAALLTESGIPRMAARVFAYVLAEDSDRYTAADFADALQISPAAVSGAVRFLTAARLLFRERVPGQRAEVYRVYDDDVWSTIMAARLPVLRQWQEAMRDAAGMVGVDSRGGRRLLESEDFFGFMHAETAATLQRWQEQRRRTDGA</sequence>
<dbReference type="Proteomes" id="UP000291189">
    <property type="component" value="Unassembled WGS sequence"/>
</dbReference>
<evidence type="ECO:0000259" key="4">
    <source>
        <dbReference type="Pfam" id="PF12802"/>
    </source>
</evidence>
<keyword evidence="2" id="KW-0238">DNA-binding</keyword>
<dbReference type="SUPFAM" id="SSF46785">
    <property type="entry name" value="Winged helix' DNA-binding domain"/>
    <property type="match status" value="1"/>
</dbReference>
<feature type="domain" description="HTH marR-type" evidence="4">
    <location>
        <begin position="28"/>
        <end position="87"/>
    </location>
</feature>
<dbReference type="AlphaFoldDB" id="A0A4Q5J2W1"/>
<comment type="caution">
    <text evidence="5">The sequence shown here is derived from an EMBL/GenBank/DDBJ whole genome shotgun (WGS) entry which is preliminary data.</text>
</comment>
<keyword evidence="6" id="KW-1185">Reference proteome</keyword>
<dbReference type="OrthoDB" id="67158at2"/>
<dbReference type="InterPro" id="IPR036390">
    <property type="entry name" value="WH_DNA-bd_sf"/>
</dbReference>
<dbReference type="GO" id="GO:0003700">
    <property type="term" value="F:DNA-binding transcription factor activity"/>
    <property type="evidence" value="ECO:0007669"/>
    <property type="project" value="InterPro"/>
</dbReference>